<reference evidence="3" key="3">
    <citation type="submission" date="2024-02" db="EMBL/GenBank/DDBJ databases">
        <title>Comparative genomics of Cryptococcus and Kwoniella reveals pathogenesis evolution and contrasting modes of karyotype evolution via chromosome fusion or intercentromeric recombination.</title>
        <authorList>
            <person name="Coelho M.A."/>
            <person name="David-Palma M."/>
            <person name="Shea T."/>
            <person name="Bowers K."/>
            <person name="McGinley-Smith S."/>
            <person name="Mohammad A.W."/>
            <person name="Gnirke A."/>
            <person name="Yurkov A.M."/>
            <person name="Nowrousian M."/>
            <person name="Sun S."/>
            <person name="Cuomo C.A."/>
            <person name="Heitman J."/>
        </authorList>
    </citation>
    <scope>NUCLEOTIDE SEQUENCE</scope>
    <source>
        <strain evidence="3">CBS 10117</strain>
    </source>
</reference>
<dbReference type="OrthoDB" id="2589772at2759"/>
<evidence type="ECO:0000256" key="1">
    <source>
        <dbReference type="SAM" id="MobiDB-lite"/>
    </source>
</evidence>
<dbReference type="EMBL" id="KI894036">
    <property type="protein sequence ID" value="OBR82100.1"/>
    <property type="molecule type" value="Genomic_DNA"/>
</dbReference>
<organism evidence="2">
    <name type="scientific">Kwoniella dejecticola CBS 10117</name>
    <dbReference type="NCBI Taxonomy" id="1296121"/>
    <lineage>
        <taxon>Eukaryota</taxon>
        <taxon>Fungi</taxon>
        <taxon>Dikarya</taxon>
        <taxon>Basidiomycota</taxon>
        <taxon>Agaricomycotina</taxon>
        <taxon>Tremellomycetes</taxon>
        <taxon>Tremellales</taxon>
        <taxon>Cryptococcaceae</taxon>
        <taxon>Kwoniella</taxon>
    </lineage>
</organism>
<gene>
    <name evidence="2" type="ORF">I303_08014</name>
    <name evidence="3" type="ORF">I303_108023</name>
</gene>
<feature type="compositionally biased region" description="Basic residues" evidence="1">
    <location>
        <begin position="1"/>
        <end position="12"/>
    </location>
</feature>
<name>A0A1A5ZWB6_9TREE</name>
<dbReference type="RefSeq" id="XP_018259942.1">
    <property type="nucleotide sequence ID" value="XM_018411274.1"/>
</dbReference>
<dbReference type="GeneID" id="28971713"/>
<evidence type="ECO:0000313" key="2">
    <source>
        <dbReference type="EMBL" id="OBR82100.1"/>
    </source>
</evidence>
<dbReference type="AlphaFoldDB" id="A0A1A5ZWB6"/>
<reference evidence="3" key="2">
    <citation type="submission" date="2013-07" db="EMBL/GenBank/DDBJ databases">
        <authorList>
            <consortium name="The Broad Institute Genome Sequencing Platform"/>
            <person name="Cuomo C."/>
            <person name="Litvintseva A."/>
            <person name="Chen Y."/>
            <person name="Heitman J."/>
            <person name="Sun S."/>
            <person name="Springer D."/>
            <person name="Dromer F."/>
            <person name="Young S.K."/>
            <person name="Zeng Q."/>
            <person name="Gargeya S."/>
            <person name="Fitzgerald M."/>
            <person name="Abouelleil A."/>
            <person name="Alvarado L."/>
            <person name="Berlin A.M."/>
            <person name="Chapman S.B."/>
            <person name="Dewar J."/>
            <person name="Goldberg J."/>
            <person name="Griggs A."/>
            <person name="Gujja S."/>
            <person name="Hansen M."/>
            <person name="Howarth C."/>
            <person name="Imamovic A."/>
            <person name="Larimer J."/>
            <person name="McCowan C."/>
            <person name="Murphy C."/>
            <person name="Pearson M."/>
            <person name="Priest M."/>
            <person name="Roberts A."/>
            <person name="Saif S."/>
            <person name="Shea T."/>
            <person name="Sykes S."/>
            <person name="Wortman J."/>
            <person name="Nusbaum C."/>
            <person name="Birren B."/>
        </authorList>
    </citation>
    <scope>NUCLEOTIDE SEQUENCE</scope>
    <source>
        <strain evidence="3">CBS 10117</strain>
    </source>
</reference>
<dbReference type="Proteomes" id="UP000078595">
    <property type="component" value="Chromosome 10"/>
</dbReference>
<evidence type="ECO:0000313" key="3">
    <source>
        <dbReference type="EMBL" id="WWC65405.1"/>
    </source>
</evidence>
<protein>
    <submittedName>
        <fullName evidence="2">Uncharacterized protein</fullName>
    </submittedName>
</protein>
<dbReference type="EMBL" id="CP144539">
    <property type="protein sequence ID" value="WWC65405.1"/>
    <property type="molecule type" value="Genomic_DNA"/>
</dbReference>
<accession>A0A1A5ZWB6</accession>
<feature type="region of interest" description="Disordered" evidence="1">
    <location>
        <begin position="95"/>
        <end position="140"/>
    </location>
</feature>
<reference evidence="2" key="1">
    <citation type="submission" date="2013-07" db="EMBL/GenBank/DDBJ databases">
        <title>The Genome Sequence of Cryptococcus dejecticola CBS10117.</title>
        <authorList>
            <consortium name="The Broad Institute Genome Sequencing Platform"/>
            <person name="Cuomo C."/>
            <person name="Litvintseva A."/>
            <person name="Chen Y."/>
            <person name="Heitman J."/>
            <person name="Sun S."/>
            <person name="Springer D."/>
            <person name="Dromer F."/>
            <person name="Young S.K."/>
            <person name="Zeng Q."/>
            <person name="Gargeya S."/>
            <person name="Fitzgerald M."/>
            <person name="Abouelleil A."/>
            <person name="Alvarado L."/>
            <person name="Berlin A.M."/>
            <person name="Chapman S.B."/>
            <person name="Dewar J."/>
            <person name="Goldberg J."/>
            <person name="Griggs A."/>
            <person name="Gujja S."/>
            <person name="Hansen M."/>
            <person name="Howarth C."/>
            <person name="Imamovic A."/>
            <person name="Larimer J."/>
            <person name="McCowan C."/>
            <person name="Murphy C."/>
            <person name="Pearson M."/>
            <person name="Priest M."/>
            <person name="Roberts A."/>
            <person name="Saif S."/>
            <person name="Shea T."/>
            <person name="Sykes S."/>
            <person name="Wortman J."/>
            <person name="Nusbaum C."/>
            <person name="Birren B."/>
        </authorList>
    </citation>
    <scope>NUCLEOTIDE SEQUENCE [LARGE SCALE GENOMIC DNA]</scope>
    <source>
        <strain evidence="2">CBS 10117</strain>
    </source>
</reference>
<dbReference type="VEuPathDB" id="FungiDB:I303_08014"/>
<sequence>MPKHLPTFKHLLHSTQTDQKAEPKQKSVNDLISSSRNARPVAGSSRDVPPHLAGERVWSPSSTSSTTGSAGGLVDVEEGGVHPAEILRRSNIAQRQASRYVAGPAPPPSWRPTTTSSGPSSSSTSQVDARAIAPKDQPVTTDQLTASSALLSASPSHSSRPSQSDTLVKFCFMAVLRHLEDERVIYTPDEDGLGGEGIYTLGRLLREQIPYLSSPLKSAFLDIASTLPSNYPHRLSDRAFLAILSETPAEEHHVESQSSDTSTVNDWDIPPISDTAISHLPITLHPSPHQLLSRISELNSITSLNLAYSTLPSDMDKLVSVLPAGLRELGLVGIRFGGKTVDDLNLRRGFSALSRKLIVLRMLVLSHPRFDLTMNILEGLLSPGNSKLPSLRTLGLRGLTDSPHSDNGQTTYREVEKRACEDEKDWQCGVKISRQEVIAMIKASGRNKYVEVIWS</sequence>
<keyword evidence="4" id="KW-1185">Reference proteome</keyword>
<feature type="compositionally biased region" description="Low complexity" evidence="1">
    <location>
        <begin position="59"/>
        <end position="68"/>
    </location>
</feature>
<feature type="compositionally biased region" description="Low complexity" evidence="1">
    <location>
        <begin position="111"/>
        <end position="125"/>
    </location>
</feature>
<proteinExistence type="predicted"/>
<feature type="compositionally biased region" description="Polar residues" evidence="1">
    <location>
        <begin position="28"/>
        <end position="37"/>
    </location>
</feature>
<feature type="region of interest" description="Disordered" evidence="1">
    <location>
        <begin position="1"/>
        <end position="76"/>
    </location>
</feature>
<dbReference type="KEGG" id="kdj:28971713"/>
<evidence type="ECO:0000313" key="4">
    <source>
        <dbReference type="Proteomes" id="UP000078595"/>
    </source>
</evidence>